<dbReference type="CDD" id="cd10534">
    <property type="entry name" value="PR-SET_PRDM-like"/>
    <property type="match status" value="1"/>
</dbReference>
<dbReference type="Pfam" id="PF13465">
    <property type="entry name" value="zf-H2C2_2"/>
    <property type="match status" value="1"/>
</dbReference>
<evidence type="ECO:0000256" key="1">
    <source>
        <dbReference type="ARBA" id="ARBA00004123"/>
    </source>
</evidence>
<keyword evidence="4" id="KW-0677">Repeat</keyword>
<keyword evidence="3" id="KW-0479">Metal-binding</keyword>
<comment type="subcellular location">
    <subcellularLocation>
        <location evidence="1">Nucleus</location>
    </subcellularLocation>
</comment>
<dbReference type="Proteomes" id="UP001209878">
    <property type="component" value="Unassembled WGS sequence"/>
</dbReference>
<evidence type="ECO:0000259" key="13">
    <source>
        <dbReference type="PROSITE" id="PS50157"/>
    </source>
</evidence>
<keyword evidence="8" id="KW-0238">DNA-binding</keyword>
<dbReference type="EMBL" id="JAODUO010000049">
    <property type="protein sequence ID" value="KAK2191597.1"/>
    <property type="molecule type" value="Genomic_DNA"/>
</dbReference>
<evidence type="ECO:0000256" key="11">
    <source>
        <dbReference type="PROSITE-ProRule" id="PRU00042"/>
    </source>
</evidence>
<feature type="domain" description="C2H2-type" evidence="13">
    <location>
        <begin position="267"/>
        <end position="294"/>
    </location>
</feature>
<dbReference type="GO" id="GO:0008270">
    <property type="term" value="F:zinc ion binding"/>
    <property type="evidence" value="ECO:0007669"/>
    <property type="project" value="UniProtKB-KW"/>
</dbReference>
<dbReference type="InterPro" id="IPR036236">
    <property type="entry name" value="Znf_C2H2_sf"/>
</dbReference>
<feature type="domain" description="C2H2-type" evidence="13">
    <location>
        <begin position="239"/>
        <end position="266"/>
    </location>
</feature>
<dbReference type="AlphaFoldDB" id="A0AAD9PBM1"/>
<protein>
    <recommendedName>
        <fullName evidence="13">C2H2-type domain-containing protein</fullName>
    </recommendedName>
</protein>
<evidence type="ECO:0000256" key="3">
    <source>
        <dbReference type="ARBA" id="ARBA00022723"/>
    </source>
</evidence>
<dbReference type="FunFam" id="3.30.160.60:FF:000193">
    <property type="entry name" value="Zinc finger protein 300"/>
    <property type="match status" value="1"/>
</dbReference>
<evidence type="ECO:0000256" key="5">
    <source>
        <dbReference type="ARBA" id="ARBA00022771"/>
    </source>
</evidence>
<dbReference type="Pfam" id="PF21549">
    <property type="entry name" value="PRDM2_PR"/>
    <property type="match status" value="1"/>
</dbReference>
<dbReference type="GO" id="GO:0010468">
    <property type="term" value="P:regulation of gene expression"/>
    <property type="evidence" value="ECO:0007669"/>
    <property type="project" value="TreeGrafter"/>
</dbReference>
<organism evidence="14 15">
    <name type="scientific">Ridgeia piscesae</name>
    <name type="common">Tubeworm</name>
    <dbReference type="NCBI Taxonomy" id="27915"/>
    <lineage>
        <taxon>Eukaryota</taxon>
        <taxon>Metazoa</taxon>
        <taxon>Spiralia</taxon>
        <taxon>Lophotrochozoa</taxon>
        <taxon>Annelida</taxon>
        <taxon>Polychaeta</taxon>
        <taxon>Sedentaria</taxon>
        <taxon>Canalipalpata</taxon>
        <taxon>Sabellida</taxon>
        <taxon>Siboglinidae</taxon>
        <taxon>Ridgeia</taxon>
    </lineage>
</organism>
<feature type="region of interest" description="Disordered" evidence="12">
    <location>
        <begin position="137"/>
        <end position="207"/>
    </location>
</feature>
<feature type="domain" description="C2H2-type" evidence="13">
    <location>
        <begin position="295"/>
        <end position="322"/>
    </location>
</feature>
<dbReference type="GO" id="GO:0005634">
    <property type="term" value="C:nucleus"/>
    <property type="evidence" value="ECO:0007669"/>
    <property type="project" value="UniProtKB-SubCell"/>
</dbReference>
<keyword evidence="7" id="KW-0805">Transcription regulation</keyword>
<reference evidence="14" key="1">
    <citation type="journal article" date="2023" name="Mol. Biol. Evol.">
        <title>Third-Generation Sequencing Reveals the Adaptive Role of the Epigenome in Three Deep-Sea Polychaetes.</title>
        <authorList>
            <person name="Perez M."/>
            <person name="Aroh O."/>
            <person name="Sun Y."/>
            <person name="Lan Y."/>
            <person name="Juniper S.K."/>
            <person name="Young C.R."/>
            <person name="Angers B."/>
            <person name="Qian P.Y."/>
        </authorList>
    </citation>
    <scope>NUCLEOTIDE SEQUENCE</scope>
    <source>
        <strain evidence="14">R07B-5</strain>
    </source>
</reference>
<evidence type="ECO:0000313" key="14">
    <source>
        <dbReference type="EMBL" id="KAK2191597.1"/>
    </source>
</evidence>
<dbReference type="FunFam" id="3.30.160.60:FF:000110">
    <property type="entry name" value="Zinc finger protein-like"/>
    <property type="match status" value="1"/>
</dbReference>
<evidence type="ECO:0000313" key="15">
    <source>
        <dbReference type="Proteomes" id="UP001209878"/>
    </source>
</evidence>
<dbReference type="Gene3D" id="2.170.270.10">
    <property type="entry name" value="SET domain"/>
    <property type="match status" value="1"/>
</dbReference>
<evidence type="ECO:0000256" key="6">
    <source>
        <dbReference type="ARBA" id="ARBA00022833"/>
    </source>
</evidence>
<dbReference type="PANTHER" id="PTHR16515:SF49">
    <property type="entry name" value="GASTRULA ZINC FINGER PROTEIN XLCGF49.1-LIKE-RELATED"/>
    <property type="match status" value="1"/>
</dbReference>
<evidence type="ECO:0000256" key="7">
    <source>
        <dbReference type="ARBA" id="ARBA00023015"/>
    </source>
</evidence>
<dbReference type="FunFam" id="3.30.160.60:FF:000303">
    <property type="entry name" value="Zinc finger protein 41"/>
    <property type="match status" value="2"/>
</dbReference>
<comment type="caution">
    <text evidence="14">The sequence shown here is derived from an EMBL/GenBank/DDBJ whole genome shotgun (WGS) entry which is preliminary data.</text>
</comment>
<sequence length="519" mass="58233">MPTLYIFFQVRHRFGCVDEIVEIDDQDVRHCNWVRFIRSSTNVDDVNTVATKVRGEPLFQIVKEVPPNGELLVYFDDDVTDRLAARVSSQKTVRRPVLTERTKVCENVQKPTRPAVVATKHRLMVLNRPQIGEIYNRHSIGADTSPTQRAEECSSIGSDISPERQTPNHKKSPMTSTDSMDSPAGLHSTSSGSISPPRRLPGGPEAALDLSTDGAISIYDKTFTSGYSLPLRRKEKTWLPCDVCGKKFDRPSLLKRHIRTHTGEKPHACDVCGKAFSTSSSLNTHRRIHSGEKPHQCQVCGKRFTASSNLYYHRCSLSQEKPHKCSLCSKSFPTPGDLKSHMYVHNGSWPFKCDICNRGFSKQTNLRNHMLLHSGDKPHTCQLCGKKFALQCNLKTHMKTHEDDPQEMCHRCGGTFLASHQQVVRGLCHGCLSRSTKEKIRPVDQSRTRSFSIESLVSPTRPSEVPTKLAVRGTSPQIDIRSYNAYYANAMVSAGLIPMVNCHLDMAHWPQPVPSQYGM</sequence>
<evidence type="ECO:0000256" key="12">
    <source>
        <dbReference type="SAM" id="MobiDB-lite"/>
    </source>
</evidence>
<feature type="domain" description="C2H2-type" evidence="13">
    <location>
        <begin position="351"/>
        <end position="378"/>
    </location>
</feature>
<dbReference type="InterPro" id="IPR013087">
    <property type="entry name" value="Znf_C2H2_type"/>
</dbReference>
<feature type="domain" description="C2H2-type" evidence="13">
    <location>
        <begin position="323"/>
        <end position="350"/>
    </location>
</feature>
<evidence type="ECO:0000256" key="10">
    <source>
        <dbReference type="ARBA" id="ARBA00023242"/>
    </source>
</evidence>
<dbReference type="FunFam" id="3.30.160.60:FF:001532">
    <property type="entry name" value="Zinc finger protein 483"/>
    <property type="match status" value="1"/>
</dbReference>
<evidence type="ECO:0000256" key="8">
    <source>
        <dbReference type="ARBA" id="ARBA00023125"/>
    </source>
</evidence>
<keyword evidence="6" id="KW-0862">Zinc</keyword>
<dbReference type="FunFam" id="3.30.160.60:FF:000450">
    <property type="entry name" value="PR domain zinc finger protein 14"/>
    <property type="match status" value="1"/>
</dbReference>
<evidence type="ECO:0000256" key="4">
    <source>
        <dbReference type="ARBA" id="ARBA00022737"/>
    </source>
</evidence>
<proteinExistence type="inferred from homology"/>
<dbReference type="GO" id="GO:1990837">
    <property type="term" value="F:sequence-specific double-stranded DNA binding"/>
    <property type="evidence" value="ECO:0007669"/>
    <property type="project" value="UniProtKB-ARBA"/>
</dbReference>
<dbReference type="PROSITE" id="PS50157">
    <property type="entry name" value="ZINC_FINGER_C2H2_2"/>
    <property type="match status" value="6"/>
</dbReference>
<keyword evidence="9" id="KW-0804">Transcription</keyword>
<keyword evidence="15" id="KW-1185">Reference proteome</keyword>
<dbReference type="Gene3D" id="3.30.160.60">
    <property type="entry name" value="Classic Zinc Finger"/>
    <property type="match status" value="6"/>
</dbReference>
<evidence type="ECO:0000256" key="2">
    <source>
        <dbReference type="ARBA" id="ARBA00006991"/>
    </source>
</evidence>
<dbReference type="PANTHER" id="PTHR16515">
    <property type="entry name" value="PR DOMAIN ZINC FINGER PROTEIN"/>
    <property type="match status" value="1"/>
</dbReference>
<dbReference type="Pfam" id="PF00096">
    <property type="entry name" value="zf-C2H2"/>
    <property type="match status" value="3"/>
</dbReference>
<accession>A0AAD9PBM1</accession>
<feature type="domain" description="C2H2-type" evidence="13">
    <location>
        <begin position="379"/>
        <end position="406"/>
    </location>
</feature>
<dbReference type="InterPro" id="IPR001214">
    <property type="entry name" value="SET_dom"/>
</dbReference>
<dbReference type="PROSITE" id="PS00028">
    <property type="entry name" value="ZINC_FINGER_C2H2_1"/>
    <property type="match status" value="5"/>
</dbReference>
<dbReference type="SUPFAM" id="SSF57667">
    <property type="entry name" value="beta-beta-alpha zinc fingers"/>
    <property type="match status" value="3"/>
</dbReference>
<keyword evidence="10" id="KW-0539">Nucleus</keyword>
<gene>
    <name evidence="14" type="ORF">NP493_50g03012</name>
</gene>
<dbReference type="InterPro" id="IPR046341">
    <property type="entry name" value="SET_dom_sf"/>
</dbReference>
<comment type="similarity">
    <text evidence="2">Belongs to the krueppel C2H2-type zinc-finger protein family.</text>
</comment>
<dbReference type="SMART" id="SM00355">
    <property type="entry name" value="ZnF_C2H2"/>
    <property type="match status" value="6"/>
</dbReference>
<evidence type="ECO:0000256" key="9">
    <source>
        <dbReference type="ARBA" id="ARBA00023163"/>
    </source>
</evidence>
<keyword evidence="5 11" id="KW-0863">Zinc-finger</keyword>
<name>A0AAD9PBM1_RIDPI</name>
<dbReference type="InterPro" id="IPR050331">
    <property type="entry name" value="Zinc_finger"/>
</dbReference>